<dbReference type="SMART" id="SM00062">
    <property type="entry name" value="PBPb"/>
    <property type="match status" value="1"/>
</dbReference>
<dbReference type="Gene3D" id="3.40.190.10">
    <property type="entry name" value="Periplasmic binding protein-like II"/>
    <property type="match status" value="2"/>
</dbReference>
<feature type="chain" id="PRO_5016572735" evidence="3">
    <location>
        <begin position="28"/>
        <end position="282"/>
    </location>
</feature>
<name>A0A376BU17_9NEIS</name>
<dbReference type="SUPFAM" id="SSF53850">
    <property type="entry name" value="Periplasmic binding protein-like II"/>
    <property type="match status" value="1"/>
</dbReference>
<gene>
    <name evidence="5" type="ORF">NCTC10283_01896</name>
</gene>
<proteinExistence type="predicted"/>
<evidence type="ECO:0000313" key="6">
    <source>
        <dbReference type="Proteomes" id="UP000254209"/>
    </source>
</evidence>
<dbReference type="Proteomes" id="UP000254209">
    <property type="component" value="Unassembled WGS sequence"/>
</dbReference>
<feature type="domain" description="Solute-binding protein family 3/N-terminal" evidence="4">
    <location>
        <begin position="63"/>
        <end position="282"/>
    </location>
</feature>
<evidence type="ECO:0000256" key="3">
    <source>
        <dbReference type="SAM" id="SignalP"/>
    </source>
</evidence>
<accession>A0A376BU17</accession>
<dbReference type="STRING" id="1120980.GCA_000745955_00152"/>
<keyword evidence="1 3" id="KW-0732">Signal</keyword>
<evidence type="ECO:0000256" key="1">
    <source>
        <dbReference type="ARBA" id="ARBA00022729"/>
    </source>
</evidence>
<keyword evidence="6" id="KW-1185">Reference proteome</keyword>
<feature type="region of interest" description="Disordered" evidence="2">
    <location>
        <begin position="37"/>
        <end position="62"/>
    </location>
</feature>
<dbReference type="EMBL" id="UFSO01000003">
    <property type="protein sequence ID" value="SSY80341.1"/>
    <property type="molecule type" value="Genomic_DNA"/>
</dbReference>
<dbReference type="PANTHER" id="PTHR35936:SF19">
    <property type="entry name" value="AMINO-ACID-BINDING PROTEIN YXEM-RELATED"/>
    <property type="match status" value="1"/>
</dbReference>
<dbReference type="PANTHER" id="PTHR35936">
    <property type="entry name" value="MEMBRANE-BOUND LYTIC MUREIN TRANSGLYCOSYLASE F"/>
    <property type="match status" value="1"/>
</dbReference>
<evidence type="ECO:0000313" key="5">
    <source>
        <dbReference type="EMBL" id="SSY80341.1"/>
    </source>
</evidence>
<dbReference type="Pfam" id="PF00497">
    <property type="entry name" value="SBP_bac_3"/>
    <property type="match status" value="1"/>
</dbReference>
<reference evidence="5 6" key="1">
    <citation type="submission" date="2018-06" db="EMBL/GenBank/DDBJ databases">
        <authorList>
            <consortium name="Pathogen Informatics"/>
            <person name="Doyle S."/>
        </authorList>
    </citation>
    <scope>NUCLEOTIDE SEQUENCE [LARGE SCALE GENOMIC DNA]</scope>
    <source>
        <strain evidence="5 6">NCTC10283</strain>
    </source>
</reference>
<protein>
    <submittedName>
        <fullName evidence="5">Probable amino-acid ABC transporter-binding protein HI_1080</fullName>
    </submittedName>
</protein>
<dbReference type="PROSITE" id="PS51257">
    <property type="entry name" value="PROKAR_LIPOPROTEIN"/>
    <property type="match status" value="1"/>
</dbReference>
<feature type="signal peptide" evidence="3">
    <location>
        <begin position="1"/>
        <end position="27"/>
    </location>
</feature>
<dbReference type="AlphaFoldDB" id="A0A376BU17"/>
<evidence type="ECO:0000256" key="2">
    <source>
        <dbReference type="SAM" id="MobiDB-lite"/>
    </source>
</evidence>
<sequence length="282" mass="31700">MNMVKNKFNLFEFKSLLSILLFTTLFACVEQKAQTQSTDQTDKKASSPQIKPASAATTSQQESVLVGTELNFPPFGFKDQQGQPTGFEVDLLKEIAQVENLNLQFVPLQRDKFVEGLQSKQYRLATAAIVINKERSDQVDFSDAILNYDREIYLLDNEKNHHLKTVADFKGKKLAASRSFNTAQDIVGSADNVIKKDTFYLALKAMYQGEVDGTLGDSRVLEYFIKQSPEIKTRKISLGEQKRDLAFAVQKGDAALLAKINHGLATVKNNGTYQKLLEKWFN</sequence>
<organism evidence="5 6">
    <name type="scientific">Alysiella crassa</name>
    <dbReference type="NCBI Taxonomy" id="153491"/>
    <lineage>
        <taxon>Bacteria</taxon>
        <taxon>Pseudomonadati</taxon>
        <taxon>Pseudomonadota</taxon>
        <taxon>Betaproteobacteria</taxon>
        <taxon>Neisseriales</taxon>
        <taxon>Neisseriaceae</taxon>
        <taxon>Alysiella</taxon>
    </lineage>
</organism>
<evidence type="ECO:0000259" key="4">
    <source>
        <dbReference type="SMART" id="SM00062"/>
    </source>
</evidence>
<dbReference type="InterPro" id="IPR001638">
    <property type="entry name" value="Solute-binding_3/MltF_N"/>
</dbReference>